<dbReference type="Proteomes" id="UP001054854">
    <property type="component" value="Unassembled WGS sequence"/>
</dbReference>
<comment type="caution">
    <text evidence="1">The sequence shown here is derived from an EMBL/GenBank/DDBJ whole genome shotgun (WGS) entry which is preliminary data.</text>
</comment>
<proteinExistence type="predicted"/>
<organism evidence="1 2">
    <name type="scientific">Streptomyces hygroscopicus</name>
    <dbReference type="NCBI Taxonomy" id="1912"/>
    <lineage>
        <taxon>Bacteria</taxon>
        <taxon>Bacillati</taxon>
        <taxon>Actinomycetota</taxon>
        <taxon>Actinomycetes</taxon>
        <taxon>Kitasatosporales</taxon>
        <taxon>Streptomycetaceae</taxon>
        <taxon>Streptomyces</taxon>
        <taxon>Streptomyces violaceusniger group</taxon>
    </lineage>
</organism>
<name>A0ABQ3U5E9_STRHY</name>
<evidence type="ECO:0008006" key="3">
    <source>
        <dbReference type="Google" id="ProtNLM"/>
    </source>
</evidence>
<keyword evidence="2" id="KW-1185">Reference proteome</keyword>
<accession>A0ABQ3U5E9</accession>
<dbReference type="EMBL" id="BNEK01000005">
    <property type="protein sequence ID" value="GHJ30817.1"/>
    <property type="molecule type" value="Genomic_DNA"/>
</dbReference>
<dbReference type="RefSeq" id="WP_236258333.1">
    <property type="nucleotide sequence ID" value="NZ_BNEK01000005.1"/>
</dbReference>
<gene>
    <name evidence="1" type="ORF">TPA0910_52500</name>
</gene>
<sequence length="57" mass="6486">MIFKLSEPTTPGSATPSAQWWPITQLKQATLFPRELGLFMEGYVEGWIPDGRITLDY</sequence>
<protein>
    <recommendedName>
        <fullName evidence="3">NUDIX hydrolase</fullName>
    </recommendedName>
</protein>
<evidence type="ECO:0000313" key="1">
    <source>
        <dbReference type="EMBL" id="GHJ30817.1"/>
    </source>
</evidence>
<evidence type="ECO:0000313" key="2">
    <source>
        <dbReference type="Proteomes" id="UP001054854"/>
    </source>
</evidence>
<reference evidence="1" key="1">
    <citation type="submission" date="2024-05" db="EMBL/GenBank/DDBJ databases">
        <title>Whole genome shotgun sequence of Streptomyces hygroscopicus NBRC 113678.</title>
        <authorList>
            <person name="Komaki H."/>
            <person name="Tamura T."/>
        </authorList>
    </citation>
    <scope>NUCLEOTIDE SEQUENCE</scope>
    <source>
        <strain evidence="1">N11-34</strain>
    </source>
</reference>